<name>A0ABX5LKM1_9BACT</name>
<comment type="caution">
    <text evidence="2">The sequence shown here is derived from an EMBL/GenBank/DDBJ whole genome shotgun (WGS) entry which is preliminary data.</text>
</comment>
<dbReference type="PANTHER" id="PTHR24567">
    <property type="entry name" value="CRP FAMILY TRANSCRIPTIONAL REGULATORY PROTEIN"/>
    <property type="match status" value="1"/>
</dbReference>
<organism evidence="2 3">
    <name type="scientific">Hallerella porci</name>
    <dbReference type="NCBI Taxonomy" id="1945871"/>
    <lineage>
        <taxon>Bacteria</taxon>
        <taxon>Pseudomonadati</taxon>
        <taxon>Fibrobacterota</taxon>
        <taxon>Fibrobacteria</taxon>
        <taxon>Fibrobacterales</taxon>
        <taxon>Fibrobacteraceae</taxon>
        <taxon>Hallerella</taxon>
    </lineage>
</organism>
<dbReference type="InterPro" id="IPR025497">
    <property type="entry name" value="PatA-like_N"/>
</dbReference>
<dbReference type="RefSeq" id="WP_106198792.1">
    <property type="nucleotide sequence ID" value="NZ_JAXEIU010000047.1"/>
</dbReference>
<dbReference type="PANTHER" id="PTHR24567:SF74">
    <property type="entry name" value="HTH-TYPE TRANSCRIPTIONAL REGULATOR ARCR"/>
    <property type="match status" value="1"/>
</dbReference>
<dbReference type="InterPro" id="IPR000595">
    <property type="entry name" value="cNMP-bd_dom"/>
</dbReference>
<evidence type="ECO:0000313" key="3">
    <source>
        <dbReference type="Proteomes" id="UP000245523"/>
    </source>
</evidence>
<dbReference type="InterPro" id="IPR014710">
    <property type="entry name" value="RmlC-like_jellyroll"/>
</dbReference>
<protein>
    <submittedName>
        <fullName evidence="2">Uncharacterized protein DUF4388</fullName>
    </submittedName>
</protein>
<dbReference type="InterPro" id="IPR050397">
    <property type="entry name" value="Env_Response_Regulators"/>
</dbReference>
<dbReference type="InterPro" id="IPR018490">
    <property type="entry name" value="cNMP-bd_dom_sf"/>
</dbReference>
<proteinExistence type="predicted"/>
<dbReference type="SUPFAM" id="SSF51206">
    <property type="entry name" value="cAMP-binding domain-like"/>
    <property type="match status" value="1"/>
</dbReference>
<dbReference type="EMBL" id="QGHD01000011">
    <property type="protein sequence ID" value="PWL01156.1"/>
    <property type="molecule type" value="Genomic_DNA"/>
</dbReference>
<evidence type="ECO:0000313" key="2">
    <source>
        <dbReference type="EMBL" id="PWL01156.1"/>
    </source>
</evidence>
<dbReference type="Gene3D" id="2.60.120.10">
    <property type="entry name" value="Jelly Rolls"/>
    <property type="match status" value="1"/>
</dbReference>
<gene>
    <name evidence="2" type="ORF">B0H50_11130</name>
</gene>
<evidence type="ECO:0000259" key="1">
    <source>
        <dbReference type="PROSITE" id="PS50042"/>
    </source>
</evidence>
<reference evidence="2 3" key="1">
    <citation type="submission" date="2018-05" db="EMBL/GenBank/DDBJ databases">
        <title>Animal gut microbial communities from fecal samples from Wisconsin, USA.</title>
        <authorList>
            <person name="Neumann A."/>
        </authorList>
    </citation>
    <scope>NUCLEOTIDE SEQUENCE [LARGE SCALE GENOMIC DNA]</scope>
    <source>
        <strain evidence="2 3">UWS4</strain>
    </source>
</reference>
<dbReference type="SMART" id="SM00100">
    <property type="entry name" value="cNMP"/>
    <property type="match status" value="1"/>
</dbReference>
<dbReference type="PROSITE" id="PS50042">
    <property type="entry name" value="CNMP_BINDING_3"/>
    <property type="match status" value="1"/>
</dbReference>
<accession>A0ABX5LKM1</accession>
<dbReference type="Proteomes" id="UP000245523">
    <property type="component" value="Unassembled WGS sequence"/>
</dbReference>
<keyword evidence="3" id="KW-1185">Reference proteome</keyword>
<dbReference type="Pfam" id="PF14332">
    <property type="entry name" value="DUF4388"/>
    <property type="match status" value="1"/>
</dbReference>
<dbReference type="Pfam" id="PF00027">
    <property type="entry name" value="cNMP_binding"/>
    <property type="match status" value="1"/>
</dbReference>
<sequence length="268" mass="29670">MTNRSSIGDWISASYEREVPFLQQIPRESADFFLLNSQIKEYEAGETIISGGQDGKTFCVLQSGRAQICGSFFPDGHYNVIAWLETGACFGEMSILCNEATSNTVIAAEDCTVLHLSREAFIKFLEKNPSIVVCLYKIAADRLRAKNQALDEFESLSLLASGRVLPFIDFAQTLEKSRITGTVLLECNGASGFIAFKDGRICCAKSGRLTGPDAFELMLSWGEDTLFKLDTHLMPDAVNINQQADTTSLILDALRNIDEKQLQQKKNQ</sequence>
<feature type="domain" description="Cyclic nucleotide-binding" evidence="1">
    <location>
        <begin position="21"/>
        <end position="125"/>
    </location>
</feature>
<dbReference type="CDD" id="cd00038">
    <property type="entry name" value="CAP_ED"/>
    <property type="match status" value="1"/>
</dbReference>